<evidence type="ECO:0000256" key="1">
    <source>
        <dbReference type="ARBA" id="ARBA00022723"/>
    </source>
</evidence>
<feature type="compositionally biased region" description="Polar residues" evidence="6">
    <location>
        <begin position="496"/>
        <end position="508"/>
    </location>
</feature>
<dbReference type="SUPFAM" id="SSF57863">
    <property type="entry name" value="ArfGap/RecO-like zinc finger"/>
    <property type="match status" value="1"/>
</dbReference>
<feature type="region of interest" description="Disordered" evidence="6">
    <location>
        <begin position="495"/>
        <end position="530"/>
    </location>
</feature>
<feature type="compositionally biased region" description="Low complexity" evidence="6">
    <location>
        <begin position="257"/>
        <end position="273"/>
    </location>
</feature>
<dbReference type="Gene3D" id="1.10.220.150">
    <property type="entry name" value="Arf GTPase activating protein"/>
    <property type="match status" value="1"/>
</dbReference>
<evidence type="ECO:0000256" key="2">
    <source>
        <dbReference type="ARBA" id="ARBA00022737"/>
    </source>
</evidence>
<reference evidence="8" key="1">
    <citation type="submission" date="2023-10" db="EMBL/GenBank/DDBJ databases">
        <title>Genome assembly of Pristionchus species.</title>
        <authorList>
            <person name="Yoshida K."/>
            <person name="Sommer R.J."/>
        </authorList>
    </citation>
    <scope>NUCLEOTIDE SEQUENCE</scope>
    <source>
        <strain evidence="8">RS0144</strain>
    </source>
</reference>
<feature type="region of interest" description="Disordered" evidence="6">
    <location>
        <begin position="348"/>
        <end position="378"/>
    </location>
</feature>
<keyword evidence="2" id="KW-0677">Repeat</keyword>
<organism evidence="8 9">
    <name type="scientific">Pristionchus entomophagus</name>
    <dbReference type="NCBI Taxonomy" id="358040"/>
    <lineage>
        <taxon>Eukaryota</taxon>
        <taxon>Metazoa</taxon>
        <taxon>Ecdysozoa</taxon>
        <taxon>Nematoda</taxon>
        <taxon>Chromadorea</taxon>
        <taxon>Rhabditida</taxon>
        <taxon>Rhabditina</taxon>
        <taxon>Diplogasteromorpha</taxon>
        <taxon>Diplogasteroidea</taxon>
        <taxon>Neodiplogasteridae</taxon>
        <taxon>Pristionchus</taxon>
    </lineage>
</organism>
<feature type="region of interest" description="Disordered" evidence="6">
    <location>
        <begin position="571"/>
        <end position="623"/>
    </location>
</feature>
<dbReference type="PANTHER" id="PTHR46134:SF3">
    <property type="entry name" value="ARFGAP WITH FG REPEATS 1"/>
    <property type="match status" value="1"/>
</dbReference>
<keyword evidence="9" id="KW-1185">Reference proteome</keyword>
<comment type="caution">
    <text evidence="8">The sequence shown here is derived from an EMBL/GenBank/DDBJ whole genome shotgun (WGS) entry which is preliminary data.</text>
</comment>
<keyword evidence="4" id="KW-0862">Zinc</keyword>
<dbReference type="GO" id="GO:0005737">
    <property type="term" value="C:cytoplasm"/>
    <property type="evidence" value="ECO:0007669"/>
    <property type="project" value="TreeGrafter"/>
</dbReference>
<dbReference type="InterPro" id="IPR001164">
    <property type="entry name" value="ArfGAP_dom"/>
</dbReference>
<feature type="non-terminal residue" evidence="8">
    <location>
        <position position="1"/>
    </location>
</feature>
<feature type="compositionally biased region" description="Polar residues" evidence="6">
    <location>
        <begin position="363"/>
        <end position="372"/>
    </location>
</feature>
<feature type="compositionally biased region" description="Polar residues" evidence="6">
    <location>
        <begin position="571"/>
        <end position="588"/>
    </location>
</feature>
<dbReference type="GO" id="GO:0005096">
    <property type="term" value="F:GTPase activator activity"/>
    <property type="evidence" value="ECO:0007669"/>
    <property type="project" value="InterPro"/>
</dbReference>
<dbReference type="GO" id="GO:0008270">
    <property type="term" value="F:zinc ion binding"/>
    <property type="evidence" value="ECO:0007669"/>
    <property type="project" value="UniProtKB-KW"/>
</dbReference>
<dbReference type="PROSITE" id="PS50115">
    <property type="entry name" value="ARFGAP"/>
    <property type="match status" value="1"/>
</dbReference>
<evidence type="ECO:0000256" key="4">
    <source>
        <dbReference type="ARBA" id="ARBA00022833"/>
    </source>
</evidence>
<name>A0AAV5UD40_9BILA</name>
<dbReference type="InterPro" id="IPR038508">
    <property type="entry name" value="ArfGAP_dom_sf"/>
</dbReference>
<evidence type="ECO:0000259" key="7">
    <source>
        <dbReference type="PROSITE" id="PS50115"/>
    </source>
</evidence>
<dbReference type="GO" id="GO:0016020">
    <property type="term" value="C:membrane"/>
    <property type="evidence" value="ECO:0007669"/>
    <property type="project" value="TreeGrafter"/>
</dbReference>
<dbReference type="SMART" id="SM00105">
    <property type="entry name" value="ArfGap"/>
    <property type="match status" value="1"/>
</dbReference>
<dbReference type="EMBL" id="BTSX01000006">
    <property type="protein sequence ID" value="GMT04457.1"/>
    <property type="molecule type" value="Genomic_DNA"/>
</dbReference>
<keyword evidence="3 5" id="KW-0863">Zinc-finger</keyword>
<keyword evidence="1" id="KW-0479">Metal-binding</keyword>
<evidence type="ECO:0000256" key="3">
    <source>
        <dbReference type="ARBA" id="ARBA00022771"/>
    </source>
</evidence>
<evidence type="ECO:0000256" key="5">
    <source>
        <dbReference type="PROSITE-ProRule" id="PRU00288"/>
    </source>
</evidence>
<proteinExistence type="predicted"/>
<dbReference type="AlphaFoldDB" id="A0AAV5UD40"/>
<dbReference type="Proteomes" id="UP001432027">
    <property type="component" value="Unassembled WGS sequence"/>
</dbReference>
<sequence length="623" mass="65032">QTIPISSTSKKRLDEKNGKIVKDLSLQLENRNCVECTTRGPTYVDITTNSFCCSTCAGVLRGINPPHRIKSISMATFTCEEVETLKMGGNELNRRTWMGLHPGAQSIINFASKDDRTSFITDKYEKKKWYVSPEEVAKQKELLERAVEAKSEQLKMNNPRNESLDLFSSLPLGSNQSVRPPPSVSLDSVFAPPSMLSGISLDRVIGLDEPHPFSPPAFMAPPPPQSGVHPTSLPINQQPTHMPINFAFGSPPSGLISQSRQSVQVSPSPSSVRTPVDPFSPLTAMAKHFPKESTEPVVVPPPSSFLPPSTSFGTDPFGPSTTASTTGIGEGPFGAPVFSGFAIKFDEDTPTTSAPPSNPFDAFTTTTPNYGGSSSSPLPSISSISSIPSVPPPSSSTVDPLTSLVSLYPAAAAAVVPSVASPLPAVDPAMISTITPHGATSSSPSVPPVVSNNDADKYSALAELDELFHSAPISGDTSNGKPSWVSTGFSAPPPTASTGMAKSSTMGAISSISSPPLSSSSTITPSSSAFGGGIPSSSSSLWGVNNPNGSTVPFSNSGLIGSTGLGGVPFQTTPFPSMNTTAGPQSHYAQAAALTGNPFAPFPNHQAPHSQQSQQNPNWNPFL</sequence>
<dbReference type="InterPro" id="IPR037278">
    <property type="entry name" value="ARFGAP/RecO"/>
</dbReference>
<accession>A0AAV5UD40</accession>
<feature type="compositionally biased region" description="Low complexity" evidence="6">
    <location>
        <begin position="509"/>
        <end position="528"/>
    </location>
</feature>
<dbReference type="Pfam" id="PF01412">
    <property type="entry name" value="ArfGap"/>
    <property type="match status" value="1"/>
</dbReference>
<gene>
    <name evidence="8" type="ORF">PENTCL1PPCAC_26631</name>
</gene>
<evidence type="ECO:0000313" key="9">
    <source>
        <dbReference type="Proteomes" id="UP001432027"/>
    </source>
</evidence>
<dbReference type="InterPro" id="IPR052248">
    <property type="entry name" value="Arf-GAP_FG-repeat_protein"/>
</dbReference>
<evidence type="ECO:0000313" key="8">
    <source>
        <dbReference type="EMBL" id="GMT04457.1"/>
    </source>
</evidence>
<feature type="compositionally biased region" description="Low complexity" evidence="6">
    <location>
        <begin position="603"/>
        <end position="623"/>
    </location>
</feature>
<dbReference type="PRINTS" id="PR00405">
    <property type="entry name" value="REVINTRACTNG"/>
</dbReference>
<dbReference type="PANTHER" id="PTHR46134">
    <property type="entry name" value="DRONGO, ISOFORM F"/>
    <property type="match status" value="1"/>
</dbReference>
<dbReference type="CDD" id="cd08838">
    <property type="entry name" value="ArfGap_AGFG"/>
    <property type="match status" value="1"/>
</dbReference>
<feature type="region of interest" description="Disordered" evidence="6">
    <location>
        <begin position="255"/>
        <end position="278"/>
    </location>
</feature>
<evidence type="ECO:0000256" key="6">
    <source>
        <dbReference type="SAM" id="MobiDB-lite"/>
    </source>
</evidence>
<protein>
    <recommendedName>
        <fullName evidence="7">Arf-GAP domain-containing protein</fullName>
    </recommendedName>
</protein>
<feature type="domain" description="Arf-GAP" evidence="7">
    <location>
        <begin position="15"/>
        <end position="138"/>
    </location>
</feature>